<dbReference type="AlphaFoldDB" id="A0ABD3A3B5"/>
<evidence type="ECO:0000256" key="1">
    <source>
        <dbReference type="SAM" id="MobiDB-lite"/>
    </source>
</evidence>
<accession>A0ABD3A3B5</accession>
<evidence type="ECO:0000313" key="3">
    <source>
        <dbReference type="Proteomes" id="UP001630127"/>
    </source>
</evidence>
<keyword evidence="3" id="KW-1185">Reference proteome</keyword>
<protein>
    <recommendedName>
        <fullName evidence="4">Phage protein</fullName>
    </recommendedName>
</protein>
<evidence type="ECO:0008006" key="4">
    <source>
        <dbReference type="Google" id="ProtNLM"/>
    </source>
</evidence>
<evidence type="ECO:0000313" key="2">
    <source>
        <dbReference type="EMBL" id="KAL3524942.1"/>
    </source>
</evidence>
<organism evidence="2 3">
    <name type="scientific">Cinchona calisaya</name>
    <dbReference type="NCBI Taxonomy" id="153742"/>
    <lineage>
        <taxon>Eukaryota</taxon>
        <taxon>Viridiplantae</taxon>
        <taxon>Streptophyta</taxon>
        <taxon>Embryophyta</taxon>
        <taxon>Tracheophyta</taxon>
        <taxon>Spermatophyta</taxon>
        <taxon>Magnoliopsida</taxon>
        <taxon>eudicotyledons</taxon>
        <taxon>Gunneridae</taxon>
        <taxon>Pentapetalae</taxon>
        <taxon>asterids</taxon>
        <taxon>lamiids</taxon>
        <taxon>Gentianales</taxon>
        <taxon>Rubiaceae</taxon>
        <taxon>Cinchonoideae</taxon>
        <taxon>Cinchoneae</taxon>
        <taxon>Cinchona</taxon>
    </lineage>
</organism>
<comment type="caution">
    <text evidence="2">The sequence shown here is derived from an EMBL/GenBank/DDBJ whole genome shotgun (WGS) entry which is preliminary data.</text>
</comment>
<proteinExistence type="predicted"/>
<sequence>MNHFITSEALKDDLVFFGFYVEYLAYKEALKKVKAKYPDHTLELTSFKRYAANINRDMVTDLSQKFTEAQTVEDLLKVVLTEEDEEDGGNNSEANGPSPVD</sequence>
<feature type="compositionally biased region" description="Low complexity" evidence="1">
    <location>
        <begin position="89"/>
        <end position="101"/>
    </location>
</feature>
<dbReference type="EMBL" id="JBJUIK010000006">
    <property type="protein sequence ID" value="KAL3524942.1"/>
    <property type="molecule type" value="Genomic_DNA"/>
</dbReference>
<feature type="region of interest" description="Disordered" evidence="1">
    <location>
        <begin position="81"/>
        <end position="101"/>
    </location>
</feature>
<gene>
    <name evidence="2" type="ORF">ACH5RR_013314</name>
</gene>
<dbReference type="Proteomes" id="UP001630127">
    <property type="component" value="Unassembled WGS sequence"/>
</dbReference>
<name>A0ABD3A3B5_9GENT</name>
<reference evidence="2 3" key="1">
    <citation type="submission" date="2024-11" db="EMBL/GenBank/DDBJ databases">
        <title>A near-complete genome assembly of Cinchona calisaya.</title>
        <authorList>
            <person name="Lian D.C."/>
            <person name="Zhao X.W."/>
            <person name="Wei L."/>
        </authorList>
    </citation>
    <scope>NUCLEOTIDE SEQUENCE [LARGE SCALE GENOMIC DNA]</scope>
    <source>
        <tissue evidence="2">Nenye</tissue>
    </source>
</reference>